<dbReference type="InterPro" id="IPR001005">
    <property type="entry name" value="SANT/Myb"/>
</dbReference>
<dbReference type="PROSITE" id="PS51294">
    <property type="entry name" value="HTH_MYB"/>
    <property type="match status" value="1"/>
</dbReference>
<evidence type="ECO:0000313" key="6">
    <source>
        <dbReference type="EMBL" id="WIA10729.1"/>
    </source>
</evidence>
<feature type="region of interest" description="Disordered" evidence="4">
    <location>
        <begin position="1"/>
        <end position="43"/>
    </location>
</feature>
<evidence type="ECO:0000256" key="3">
    <source>
        <dbReference type="ARBA" id="ARBA00023242"/>
    </source>
</evidence>
<feature type="region of interest" description="Disordered" evidence="4">
    <location>
        <begin position="267"/>
        <end position="309"/>
    </location>
</feature>
<protein>
    <recommendedName>
        <fullName evidence="5">HTH myb-type domain-containing protein</fullName>
    </recommendedName>
</protein>
<evidence type="ECO:0000256" key="4">
    <source>
        <dbReference type="SAM" id="MobiDB-lite"/>
    </source>
</evidence>
<dbReference type="InterPro" id="IPR017930">
    <property type="entry name" value="Myb_dom"/>
</dbReference>
<sequence length="577" mass="58972">MNLSGDSGLPLEPGRGDGRGEQSSSEPTKRPYTVTRPREKWDAVEHAKFVEALKLYGRQWRKIEEHVGTKTAVQIRSHAQKFFAKLSKGTASESEKIEVPPPRPKKKPQRPQPSVSGPPLPQPPQQQQQQQQSISLDVSRPVDKQQHLQLLSLLSGGPLSATSGSPPAALAAAAAAAAAAAGGPSVLVPAAAVAAAGAAQHSHHGHMGLAAAAAAAAAAGGAGQVHHHQQQQHPHHHQHGLLAGTVAAMAGANQGMTAAQDAAAAVGSDGAGLPAPGSSQWGLLSSEQPSRDGLGGQGGSVGDAQGKTFSGVTPLSSGMGLSEGAKFCAPLPPYFLPFHSPLRNLQQQQKQQAALPHPPPPAQQQQQAGQQLGSRQPSDAAAAAHDANNVGSQQQQQQQCKRPMSDVYGQGHMPAGRPRKHSRRKHRNGSPACSVGSGASSSGFHGAGERSGGEEANCPRVTRYEGNGNGSGDQQDQQDTATSGGDMQAAAAVAAFNRAAAFLHSGGAQGSPHMGGLLAGALQGLGGLASGHALNHHGGHGQHAPGQSGHAHSHTLSDKAQQYKAAHGYPHSQGHKA</sequence>
<feature type="region of interest" description="Disordered" evidence="4">
    <location>
        <begin position="86"/>
        <end position="137"/>
    </location>
</feature>
<dbReference type="CDD" id="cd00167">
    <property type="entry name" value="SANT"/>
    <property type="match status" value="1"/>
</dbReference>
<feature type="compositionally biased region" description="Basic residues" evidence="4">
    <location>
        <begin position="417"/>
        <end position="428"/>
    </location>
</feature>
<dbReference type="PANTHER" id="PTHR12802:SF155">
    <property type="entry name" value="DEUBIQUITINASE MYSM1"/>
    <property type="match status" value="1"/>
</dbReference>
<accession>A0ABY8TPC9</accession>
<feature type="region of interest" description="Disordered" evidence="4">
    <location>
        <begin position="345"/>
        <end position="486"/>
    </location>
</feature>
<dbReference type="Gene3D" id="1.10.10.60">
    <property type="entry name" value="Homeodomain-like"/>
    <property type="match status" value="1"/>
</dbReference>
<keyword evidence="1" id="KW-0805">Transcription regulation</keyword>
<keyword evidence="3" id="KW-0539">Nucleus</keyword>
<dbReference type="Proteomes" id="UP001244341">
    <property type="component" value="Chromosome 2b"/>
</dbReference>
<reference evidence="6 7" key="1">
    <citation type="submission" date="2023-05" db="EMBL/GenBank/DDBJ databases">
        <title>A 100% complete, gapless, phased diploid assembly of the Scenedesmus obliquus UTEX 3031 genome.</title>
        <authorList>
            <person name="Biondi T.C."/>
            <person name="Hanschen E.R."/>
            <person name="Kwon T."/>
            <person name="Eng W."/>
            <person name="Kruse C.P.S."/>
            <person name="Koehler S.I."/>
            <person name="Kunde Y."/>
            <person name="Gleasner C.D."/>
            <person name="You Mak K.T."/>
            <person name="Polle J."/>
            <person name="Hovde B.T."/>
            <person name="Starkenburg S.R."/>
        </authorList>
    </citation>
    <scope>NUCLEOTIDE SEQUENCE [LARGE SCALE GENOMIC DNA]</scope>
    <source>
        <strain evidence="6 7">DOE0152z</strain>
    </source>
</reference>
<evidence type="ECO:0000256" key="2">
    <source>
        <dbReference type="ARBA" id="ARBA00023163"/>
    </source>
</evidence>
<name>A0ABY8TPC9_TETOB</name>
<evidence type="ECO:0000313" key="7">
    <source>
        <dbReference type="Proteomes" id="UP001244341"/>
    </source>
</evidence>
<dbReference type="InterPro" id="IPR009057">
    <property type="entry name" value="Homeodomain-like_sf"/>
</dbReference>
<dbReference type="EMBL" id="CP126209">
    <property type="protein sequence ID" value="WIA10729.1"/>
    <property type="molecule type" value="Genomic_DNA"/>
</dbReference>
<evidence type="ECO:0000256" key="1">
    <source>
        <dbReference type="ARBA" id="ARBA00023015"/>
    </source>
</evidence>
<dbReference type="InterPro" id="IPR006447">
    <property type="entry name" value="Myb_dom_plants"/>
</dbReference>
<gene>
    <name evidence="6" type="ORF">OEZ85_010902</name>
</gene>
<dbReference type="Pfam" id="PF00249">
    <property type="entry name" value="Myb_DNA-binding"/>
    <property type="match status" value="1"/>
</dbReference>
<keyword evidence="7" id="KW-1185">Reference proteome</keyword>
<organism evidence="6 7">
    <name type="scientific">Tetradesmus obliquus</name>
    <name type="common">Green alga</name>
    <name type="synonym">Acutodesmus obliquus</name>
    <dbReference type="NCBI Taxonomy" id="3088"/>
    <lineage>
        <taxon>Eukaryota</taxon>
        <taxon>Viridiplantae</taxon>
        <taxon>Chlorophyta</taxon>
        <taxon>core chlorophytes</taxon>
        <taxon>Chlorophyceae</taxon>
        <taxon>CS clade</taxon>
        <taxon>Sphaeropleales</taxon>
        <taxon>Scenedesmaceae</taxon>
        <taxon>Tetradesmus</taxon>
    </lineage>
</organism>
<feature type="compositionally biased region" description="Polar residues" evidence="4">
    <location>
        <begin position="277"/>
        <end position="288"/>
    </location>
</feature>
<feature type="region of interest" description="Disordered" evidence="4">
    <location>
        <begin position="531"/>
        <end position="577"/>
    </location>
</feature>
<dbReference type="PANTHER" id="PTHR12802">
    <property type="entry name" value="SWI/SNF COMPLEX-RELATED"/>
    <property type="match status" value="1"/>
</dbReference>
<keyword evidence="2" id="KW-0804">Transcription</keyword>
<feature type="compositionally biased region" description="Low complexity" evidence="4">
    <location>
        <begin position="429"/>
        <end position="444"/>
    </location>
</feature>
<dbReference type="SUPFAM" id="SSF46689">
    <property type="entry name" value="Homeodomain-like"/>
    <property type="match status" value="1"/>
</dbReference>
<evidence type="ECO:0000259" key="5">
    <source>
        <dbReference type="PROSITE" id="PS51294"/>
    </source>
</evidence>
<feature type="domain" description="HTH myb-type" evidence="5">
    <location>
        <begin position="33"/>
        <end position="87"/>
    </location>
</feature>
<feature type="compositionally biased region" description="Low complexity" evidence="4">
    <location>
        <begin position="472"/>
        <end position="486"/>
    </location>
</feature>
<feature type="compositionally biased region" description="Basic residues" evidence="4">
    <location>
        <begin position="225"/>
        <end position="239"/>
    </location>
</feature>
<dbReference type="NCBIfam" id="TIGR01557">
    <property type="entry name" value="myb_SHAQKYF"/>
    <property type="match status" value="1"/>
</dbReference>
<feature type="compositionally biased region" description="Low complexity" evidence="4">
    <location>
        <begin position="379"/>
        <end position="399"/>
    </location>
</feature>
<proteinExistence type="predicted"/>
<dbReference type="SMART" id="SM00717">
    <property type="entry name" value="SANT"/>
    <property type="match status" value="1"/>
</dbReference>
<feature type="compositionally biased region" description="Low complexity" evidence="4">
    <location>
        <begin position="346"/>
        <end position="355"/>
    </location>
</feature>
<feature type="region of interest" description="Disordered" evidence="4">
    <location>
        <begin position="220"/>
        <end position="239"/>
    </location>
</feature>